<proteinExistence type="predicted"/>
<sequence length="53" mass="6093">MKNLCVSGLSLYIFVLLLVKSIRNPGFLIHFCPFSCKVFMHPALSYTFWPSLL</sequence>
<dbReference type="AlphaFoldDB" id="A0A150KNV6"/>
<keyword evidence="2" id="KW-1185">Reference proteome</keyword>
<dbReference type="STRING" id="46224.B4102_3677"/>
<dbReference type="PATRIC" id="fig|46224.3.peg.361"/>
<accession>A0A150KNV6</accession>
<protein>
    <submittedName>
        <fullName evidence="1">Uncharacterized protein</fullName>
    </submittedName>
</protein>
<dbReference type="Proteomes" id="UP000075666">
    <property type="component" value="Unassembled WGS sequence"/>
</dbReference>
<evidence type="ECO:0000313" key="1">
    <source>
        <dbReference type="EMBL" id="KYC94326.1"/>
    </source>
</evidence>
<evidence type="ECO:0000313" key="2">
    <source>
        <dbReference type="Proteomes" id="UP000075666"/>
    </source>
</evidence>
<gene>
    <name evidence="1" type="ORF">B4102_3677</name>
</gene>
<organism evidence="1 2">
    <name type="scientific">Heyndrickxia sporothermodurans</name>
    <dbReference type="NCBI Taxonomy" id="46224"/>
    <lineage>
        <taxon>Bacteria</taxon>
        <taxon>Bacillati</taxon>
        <taxon>Bacillota</taxon>
        <taxon>Bacilli</taxon>
        <taxon>Bacillales</taxon>
        <taxon>Bacillaceae</taxon>
        <taxon>Heyndrickxia</taxon>
    </lineage>
</organism>
<reference evidence="1 2" key="1">
    <citation type="submission" date="2016-01" db="EMBL/GenBank/DDBJ databases">
        <title>Genome Sequences of Twelve Sporeforming Bacillus Species Isolated from Foods.</title>
        <authorList>
            <person name="Berendsen E.M."/>
            <person name="Wells-Bennik M.H."/>
            <person name="Krawcyk A.O."/>
            <person name="De Jong A."/>
            <person name="Holsappel S."/>
            <person name="Eijlander R.T."/>
            <person name="Kuipers O.P."/>
        </authorList>
    </citation>
    <scope>NUCLEOTIDE SEQUENCE [LARGE SCALE GENOMIC DNA]</scope>
    <source>
        <strain evidence="1 2">B4102</strain>
    </source>
</reference>
<dbReference type="EMBL" id="LQYN01000102">
    <property type="protein sequence ID" value="KYC94326.1"/>
    <property type="molecule type" value="Genomic_DNA"/>
</dbReference>
<comment type="caution">
    <text evidence="1">The sequence shown here is derived from an EMBL/GenBank/DDBJ whole genome shotgun (WGS) entry which is preliminary data.</text>
</comment>
<name>A0A150KNV6_9BACI</name>